<reference evidence="3" key="1">
    <citation type="journal article" date="2019" name="Int. J. Syst. Evol. Microbiol.">
        <title>The Global Catalogue of Microorganisms (GCM) 10K type strain sequencing project: providing services to taxonomists for standard genome sequencing and annotation.</title>
        <authorList>
            <consortium name="The Broad Institute Genomics Platform"/>
            <consortium name="The Broad Institute Genome Sequencing Center for Infectious Disease"/>
            <person name="Wu L."/>
            <person name="Ma J."/>
        </authorList>
    </citation>
    <scope>NUCLEOTIDE SEQUENCE [LARGE SCALE GENOMIC DNA]</scope>
    <source>
        <strain evidence="3">CCUG 49560</strain>
    </source>
</reference>
<dbReference type="Proteomes" id="UP001595891">
    <property type="component" value="Unassembled WGS sequence"/>
</dbReference>
<proteinExistence type="predicted"/>
<dbReference type="RefSeq" id="WP_380706918.1">
    <property type="nucleotide sequence ID" value="NZ_JBHSFN010000010.1"/>
</dbReference>
<evidence type="ECO:0000313" key="2">
    <source>
        <dbReference type="EMBL" id="MFC4587851.1"/>
    </source>
</evidence>
<feature type="region of interest" description="Disordered" evidence="1">
    <location>
        <begin position="103"/>
        <end position="126"/>
    </location>
</feature>
<name>A0ABV9EH89_9ACTN</name>
<evidence type="ECO:0000313" key="3">
    <source>
        <dbReference type="Proteomes" id="UP001595891"/>
    </source>
</evidence>
<evidence type="ECO:0000256" key="1">
    <source>
        <dbReference type="SAM" id="MobiDB-lite"/>
    </source>
</evidence>
<gene>
    <name evidence="2" type="ORF">ACFO8L_17295</name>
</gene>
<feature type="region of interest" description="Disordered" evidence="1">
    <location>
        <begin position="64"/>
        <end position="83"/>
    </location>
</feature>
<dbReference type="EMBL" id="JBHSFN010000010">
    <property type="protein sequence ID" value="MFC4587851.1"/>
    <property type="molecule type" value="Genomic_DNA"/>
</dbReference>
<organism evidence="2 3">
    <name type="scientific">Sphaerisporangium corydalis</name>
    <dbReference type="NCBI Taxonomy" id="1441875"/>
    <lineage>
        <taxon>Bacteria</taxon>
        <taxon>Bacillati</taxon>
        <taxon>Actinomycetota</taxon>
        <taxon>Actinomycetes</taxon>
        <taxon>Streptosporangiales</taxon>
        <taxon>Streptosporangiaceae</taxon>
        <taxon>Sphaerisporangium</taxon>
    </lineage>
</organism>
<sequence length="168" mass="18634">MGGVAGDAARVTRLVQVEQAQAQLGETEQFFTHPHEHFKIVDGQARLYRDESISVDQRLEWKGRVSPGAGPVRPGQDPLQAPPHALSLGILRYLSVHQLSGPSLFTPAPPSRSDDRTRRFRASPLPAEPVSHSVKLCVLSVSMRRKQGTKGGRLFGYRVERDPEPVRR</sequence>
<protein>
    <submittedName>
        <fullName evidence="2">Uncharacterized protein</fullName>
    </submittedName>
</protein>
<accession>A0ABV9EH89</accession>
<keyword evidence="3" id="KW-1185">Reference proteome</keyword>
<comment type="caution">
    <text evidence="2">The sequence shown here is derived from an EMBL/GenBank/DDBJ whole genome shotgun (WGS) entry which is preliminary data.</text>
</comment>